<dbReference type="InterPro" id="IPR049449">
    <property type="entry name" value="TesB_ACOT8-like_N"/>
</dbReference>
<evidence type="ECO:0000256" key="3">
    <source>
        <dbReference type="ARBA" id="ARBA00022801"/>
    </source>
</evidence>
<keyword evidence="3" id="KW-0378">Hydrolase</keyword>
<sequence length="289" mass="32327">MAYTLNDLRTLIDLERIEDTIFRGTNYDIGSGSVFGGQALAQSLVAAQRTLDDPERVAHSMHGYFILPGDVEVPIVYEVDRLRDGSSFTTRRIIAIQHGRAIFNMAASFQVPEEGLSHQTTMPDVPPPDALASDMELLRQIKGRIPPRLRALYTEERPVEVRRVDPVNPFAPEPAAPTNPMWLRARGTLPNEPLLHQAVFAYMSDYGLLGTALRPHGRSFLDPDLQLASLDHAMWFHRPFSMNEWLLYTAESPTAHGARGFVRGQLFTQEGTLVASVAQEGLMRLHDND</sequence>
<proteinExistence type="inferred from homology"/>
<evidence type="ECO:0000256" key="8">
    <source>
        <dbReference type="ARBA" id="ARBA00079653"/>
    </source>
</evidence>
<evidence type="ECO:0000256" key="5">
    <source>
        <dbReference type="ARBA" id="ARBA00038894"/>
    </source>
</evidence>
<dbReference type="AlphaFoldDB" id="A0A2H3NKF0"/>
<organism evidence="11 12">
    <name type="scientific">Longimonas halophila</name>
    <dbReference type="NCBI Taxonomy" id="1469170"/>
    <lineage>
        <taxon>Bacteria</taxon>
        <taxon>Pseudomonadati</taxon>
        <taxon>Rhodothermota</taxon>
        <taxon>Rhodothermia</taxon>
        <taxon>Rhodothermales</taxon>
        <taxon>Salisaetaceae</taxon>
        <taxon>Longimonas</taxon>
    </lineage>
</organism>
<dbReference type="OrthoDB" id="9781019at2"/>
<dbReference type="Pfam" id="PF02551">
    <property type="entry name" value="Acyl_CoA_thio"/>
    <property type="match status" value="1"/>
</dbReference>
<evidence type="ECO:0000313" key="11">
    <source>
        <dbReference type="EMBL" id="PEN06271.1"/>
    </source>
</evidence>
<dbReference type="NCBIfam" id="TIGR00189">
    <property type="entry name" value="tesB"/>
    <property type="match status" value="1"/>
</dbReference>
<evidence type="ECO:0000256" key="7">
    <source>
        <dbReference type="ARBA" id="ARBA00071120"/>
    </source>
</evidence>
<dbReference type="RefSeq" id="WP_098062619.1">
    <property type="nucleotide sequence ID" value="NZ_PDEP01000009.1"/>
</dbReference>
<dbReference type="FunFam" id="2.40.160.210:FF:000001">
    <property type="entry name" value="Acyl-CoA thioesterase II"/>
    <property type="match status" value="1"/>
</dbReference>
<evidence type="ECO:0000259" key="9">
    <source>
        <dbReference type="Pfam" id="PF02551"/>
    </source>
</evidence>
<dbReference type="InterPro" id="IPR025652">
    <property type="entry name" value="TesB_C"/>
</dbReference>
<reference evidence="11 12" key="1">
    <citation type="submission" date="2017-10" db="EMBL/GenBank/DDBJ databases">
        <title>Draft genome of Longimonas halophila.</title>
        <authorList>
            <person name="Goh K.M."/>
            <person name="Shamsir M.S."/>
            <person name="Lim S.W."/>
        </authorList>
    </citation>
    <scope>NUCLEOTIDE SEQUENCE [LARGE SCALE GENOMIC DNA]</scope>
    <source>
        <strain evidence="11 12">KCTC 42399</strain>
    </source>
</reference>
<dbReference type="Pfam" id="PF13622">
    <property type="entry name" value="4HBT_3"/>
    <property type="match status" value="1"/>
</dbReference>
<dbReference type="SUPFAM" id="SSF54637">
    <property type="entry name" value="Thioesterase/thiol ester dehydrase-isomerase"/>
    <property type="match status" value="2"/>
</dbReference>
<feature type="domain" description="Acyl-CoA thioesterase 2 C-terminal" evidence="9">
    <location>
        <begin position="151"/>
        <end position="282"/>
    </location>
</feature>
<name>A0A2H3NKF0_9BACT</name>
<feature type="domain" description="Acyl-CoA thioesterase-like N-terminal HotDog" evidence="10">
    <location>
        <begin position="32"/>
        <end position="110"/>
    </location>
</feature>
<keyword evidence="12" id="KW-1185">Reference proteome</keyword>
<dbReference type="Gene3D" id="2.40.160.210">
    <property type="entry name" value="Acyl-CoA thioesterase, double hotdog domain"/>
    <property type="match status" value="1"/>
</dbReference>
<keyword evidence="4" id="KW-0443">Lipid metabolism</keyword>
<comment type="catalytic activity">
    <reaction evidence="6">
        <text>a fatty acyl-CoA + H2O = a fatty acid + CoA + H(+)</text>
        <dbReference type="Rhea" id="RHEA:16781"/>
        <dbReference type="ChEBI" id="CHEBI:15377"/>
        <dbReference type="ChEBI" id="CHEBI:15378"/>
        <dbReference type="ChEBI" id="CHEBI:28868"/>
        <dbReference type="ChEBI" id="CHEBI:57287"/>
        <dbReference type="ChEBI" id="CHEBI:77636"/>
        <dbReference type="EC" id="3.1.2.20"/>
    </reaction>
    <physiologicalReaction direction="left-to-right" evidence="6">
        <dbReference type="Rhea" id="RHEA:16782"/>
    </physiologicalReaction>
</comment>
<dbReference type="GO" id="GO:0009062">
    <property type="term" value="P:fatty acid catabolic process"/>
    <property type="evidence" value="ECO:0007669"/>
    <property type="project" value="TreeGrafter"/>
</dbReference>
<evidence type="ECO:0000313" key="12">
    <source>
        <dbReference type="Proteomes" id="UP000221024"/>
    </source>
</evidence>
<evidence type="ECO:0000256" key="1">
    <source>
        <dbReference type="ARBA" id="ARBA00006538"/>
    </source>
</evidence>
<dbReference type="PANTHER" id="PTHR11066">
    <property type="entry name" value="ACYL-COA THIOESTERASE"/>
    <property type="match status" value="1"/>
</dbReference>
<dbReference type="GO" id="GO:0006637">
    <property type="term" value="P:acyl-CoA metabolic process"/>
    <property type="evidence" value="ECO:0007669"/>
    <property type="project" value="InterPro"/>
</dbReference>
<dbReference type="InterPro" id="IPR042171">
    <property type="entry name" value="Acyl-CoA_hotdog"/>
</dbReference>
<dbReference type="InterPro" id="IPR029069">
    <property type="entry name" value="HotDog_dom_sf"/>
</dbReference>
<comment type="similarity">
    <text evidence="1">Belongs to the C/M/P thioester hydrolase family.</text>
</comment>
<gene>
    <name evidence="11" type="primary">tesB</name>
    <name evidence="11" type="ORF">CRI93_10640</name>
</gene>
<dbReference type="CDD" id="cd03445">
    <property type="entry name" value="Thioesterase_II_repeat2"/>
    <property type="match status" value="1"/>
</dbReference>
<accession>A0A2H3NKF0</accession>
<dbReference type="Proteomes" id="UP000221024">
    <property type="component" value="Unassembled WGS sequence"/>
</dbReference>
<evidence type="ECO:0000256" key="4">
    <source>
        <dbReference type="ARBA" id="ARBA00023098"/>
    </source>
</evidence>
<comment type="caution">
    <text evidence="11">The sequence shown here is derived from an EMBL/GenBank/DDBJ whole genome shotgun (WGS) entry which is preliminary data.</text>
</comment>
<evidence type="ECO:0000256" key="6">
    <source>
        <dbReference type="ARBA" id="ARBA00050943"/>
    </source>
</evidence>
<dbReference type="GO" id="GO:0005829">
    <property type="term" value="C:cytosol"/>
    <property type="evidence" value="ECO:0007669"/>
    <property type="project" value="TreeGrafter"/>
</dbReference>
<dbReference type="PANTHER" id="PTHR11066:SF34">
    <property type="entry name" value="ACYL-COENZYME A THIOESTERASE 8"/>
    <property type="match status" value="1"/>
</dbReference>
<evidence type="ECO:0000256" key="2">
    <source>
        <dbReference type="ARBA" id="ARBA00011881"/>
    </source>
</evidence>
<dbReference type="InterPro" id="IPR003703">
    <property type="entry name" value="Acyl_CoA_thio"/>
</dbReference>
<protein>
    <recommendedName>
        <fullName evidence="7">Acyl-CoA thioesterase 2</fullName>
        <ecNumber evidence="5">3.1.2.20</ecNumber>
    </recommendedName>
    <alternativeName>
        <fullName evidence="8">Thioesterase II</fullName>
    </alternativeName>
</protein>
<dbReference type="CDD" id="cd03444">
    <property type="entry name" value="Thioesterase_II_repeat1"/>
    <property type="match status" value="1"/>
</dbReference>
<dbReference type="GO" id="GO:0047617">
    <property type="term" value="F:fatty acyl-CoA hydrolase activity"/>
    <property type="evidence" value="ECO:0007669"/>
    <property type="project" value="UniProtKB-EC"/>
</dbReference>
<comment type="subunit">
    <text evidence="2">Homotetramer.</text>
</comment>
<evidence type="ECO:0000259" key="10">
    <source>
        <dbReference type="Pfam" id="PF13622"/>
    </source>
</evidence>
<dbReference type="EC" id="3.1.2.20" evidence="5"/>
<dbReference type="EMBL" id="PDEP01000009">
    <property type="protein sequence ID" value="PEN06271.1"/>
    <property type="molecule type" value="Genomic_DNA"/>
</dbReference>